<proteinExistence type="predicted"/>
<dbReference type="EMBL" id="JAXCGZ010013459">
    <property type="protein sequence ID" value="KAK7072497.1"/>
    <property type="molecule type" value="Genomic_DNA"/>
</dbReference>
<sequence>MLVLDTNLLTRLGFTKYRKHQNNDYHQTNTDIFEKTLWPSLGRIGMEVNGSLKSLGTFNKKKKSKSCSLLVSPERRNHAEDFPTLDTAKKFGQSRSSPSLLSWNRRLRSLTLVRSWLRRVRKRLRAEIGSSFISPSLSSSEEFRSSTVGISDPIQSDSGSPSENMTWSPHRKRKCYGHATPA</sequence>
<comment type="caution">
    <text evidence="2">The sequence shown here is derived from an EMBL/GenBank/DDBJ whole genome shotgun (WGS) entry which is preliminary data.</text>
</comment>
<name>A0AAN8WWW4_HALRR</name>
<organism evidence="2 3">
    <name type="scientific">Halocaridina rubra</name>
    <name type="common">Hawaiian red shrimp</name>
    <dbReference type="NCBI Taxonomy" id="373956"/>
    <lineage>
        <taxon>Eukaryota</taxon>
        <taxon>Metazoa</taxon>
        <taxon>Ecdysozoa</taxon>
        <taxon>Arthropoda</taxon>
        <taxon>Crustacea</taxon>
        <taxon>Multicrustacea</taxon>
        <taxon>Malacostraca</taxon>
        <taxon>Eumalacostraca</taxon>
        <taxon>Eucarida</taxon>
        <taxon>Decapoda</taxon>
        <taxon>Pleocyemata</taxon>
        <taxon>Caridea</taxon>
        <taxon>Atyoidea</taxon>
        <taxon>Atyidae</taxon>
        <taxon>Halocaridina</taxon>
    </lineage>
</organism>
<feature type="compositionally biased region" description="Polar residues" evidence="1">
    <location>
        <begin position="147"/>
        <end position="167"/>
    </location>
</feature>
<gene>
    <name evidence="2" type="ORF">SK128_011749</name>
</gene>
<evidence type="ECO:0000313" key="2">
    <source>
        <dbReference type="EMBL" id="KAK7072497.1"/>
    </source>
</evidence>
<protein>
    <submittedName>
        <fullName evidence="2">Uncharacterized protein</fullName>
    </submittedName>
</protein>
<keyword evidence="3" id="KW-1185">Reference proteome</keyword>
<dbReference type="AlphaFoldDB" id="A0AAN8WWW4"/>
<evidence type="ECO:0000256" key="1">
    <source>
        <dbReference type="SAM" id="MobiDB-lite"/>
    </source>
</evidence>
<evidence type="ECO:0000313" key="3">
    <source>
        <dbReference type="Proteomes" id="UP001381693"/>
    </source>
</evidence>
<accession>A0AAN8WWW4</accession>
<reference evidence="2 3" key="1">
    <citation type="submission" date="2023-11" db="EMBL/GenBank/DDBJ databases">
        <title>Halocaridina rubra genome assembly.</title>
        <authorList>
            <person name="Smith C."/>
        </authorList>
    </citation>
    <scope>NUCLEOTIDE SEQUENCE [LARGE SCALE GENOMIC DNA]</scope>
    <source>
        <strain evidence="2">EP-1</strain>
        <tissue evidence="2">Whole</tissue>
    </source>
</reference>
<feature type="region of interest" description="Disordered" evidence="1">
    <location>
        <begin position="136"/>
        <end position="182"/>
    </location>
</feature>
<dbReference type="Proteomes" id="UP001381693">
    <property type="component" value="Unassembled WGS sequence"/>
</dbReference>